<comment type="caution">
    <text evidence="1">The sequence shown here is derived from an EMBL/GenBank/DDBJ whole genome shotgun (WGS) entry which is preliminary data.</text>
</comment>
<sequence length="318" mass="39753">MNYFSEDIFTSLQQLIKNFMDNFQEKQFYYHFLLQKKYFLLEDFILQQKINRHLIILKYYDQKMTLINNQLHKIKLKYNHNNSQIFLELEDKIKKYEKFYTYLKKELFELQKKHIKQKQPYNQKIKKLKRQQNNMLQYHNKLQIKISHVYSNIRNYQNKSNHYLNKFYLWFWKKKLLSYWSAMCNNFILNVKQIELQNYRVFNQVEKIYNDNTVHQQKFLQQQTQKIITWNFDNFLSIIEQMHIFDIKNIITFYKETENQLHMEIKDIRQKINHKVQYTNYKNNLIEANLNDAFESLKTELKHKINYKKIQKTQQINQ</sequence>
<gene>
    <name evidence="1" type="ORF">AlmWB_00560</name>
</gene>
<feature type="non-terminal residue" evidence="1">
    <location>
        <position position="318"/>
    </location>
</feature>
<accession>A0A0L0MKD3</accession>
<evidence type="ECO:0000313" key="1">
    <source>
        <dbReference type="EMBL" id="KND62755.1"/>
    </source>
</evidence>
<dbReference type="EMBL" id="JPSQ01000003">
    <property type="protein sequence ID" value="KND62755.1"/>
    <property type="molecule type" value="Genomic_DNA"/>
</dbReference>
<proteinExistence type="predicted"/>
<name>A0A0L0MKD3_9MOLU</name>
<dbReference type="AlphaFoldDB" id="A0A0L0MKD3"/>
<reference evidence="1 2" key="1">
    <citation type="journal article" date="2015" name="BMC Microbiol.">
        <title>'Candidatus Phytoplasma phoenicium' associated with almond witches'-broom disease: from draft genome to genetic diversity among strain populations.</title>
        <authorList>
            <person name="Quaglino F."/>
            <person name="Kube M."/>
            <person name="Jawhari M."/>
            <person name="Abou-Jawdah Y."/>
            <person name="Siewert C."/>
            <person name="Choueiri E."/>
            <person name="Sobh H."/>
            <person name="Casati P."/>
            <person name="Tedeschi R."/>
            <person name="Molino Lova M."/>
            <person name="Alma A."/>
            <person name="Bianco P.A."/>
        </authorList>
    </citation>
    <scope>NUCLEOTIDE SEQUENCE [LARGE SCALE GENOMIC DNA]</scope>
    <source>
        <strain evidence="1 2">SA213</strain>
    </source>
</reference>
<keyword evidence="2" id="KW-1185">Reference proteome</keyword>
<organism evidence="1 2">
    <name type="scientific">Candidatus Phytoplasma phoenicium</name>
    <dbReference type="NCBI Taxonomy" id="198422"/>
    <lineage>
        <taxon>Bacteria</taxon>
        <taxon>Bacillati</taxon>
        <taxon>Mycoplasmatota</taxon>
        <taxon>Mollicutes</taxon>
        <taxon>Acholeplasmatales</taxon>
        <taxon>Acholeplasmataceae</taxon>
        <taxon>Candidatus Phytoplasma</taxon>
        <taxon>16SrIX (Pigeon pea witches'-broom group)</taxon>
    </lineage>
</organism>
<protein>
    <submittedName>
        <fullName evidence="1">Uncharacterized protein</fullName>
    </submittedName>
</protein>
<evidence type="ECO:0000313" key="2">
    <source>
        <dbReference type="Proteomes" id="UP000037086"/>
    </source>
</evidence>
<dbReference type="Proteomes" id="UP000037086">
    <property type="component" value="Unassembled WGS sequence"/>
</dbReference>